<dbReference type="InterPro" id="IPR007867">
    <property type="entry name" value="GMC_OxRtase_C"/>
</dbReference>
<comment type="similarity">
    <text evidence="2">Belongs to the GMC oxidoreductase family.</text>
</comment>
<dbReference type="InterPro" id="IPR000172">
    <property type="entry name" value="GMC_OxRdtase_N"/>
</dbReference>
<keyword evidence="5" id="KW-0560">Oxidoreductase</keyword>
<evidence type="ECO:0000313" key="8">
    <source>
        <dbReference type="EMBL" id="MDK2124372.1"/>
    </source>
</evidence>
<evidence type="ECO:0000313" key="9">
    <source>
        <dbReference type="Proteomes" id="UP001172778"/>
    </source>
</evidence>
<evidence type="ECO:0000256" key="1">
    <source>
        <dbReference type="ARBA" id="ARBA00001974"/>
    </source>
</evidence>
<name>A0ABT7DWD8_9NEIS</name>
<dbReference type="PANTHER" id="PTHR42784:SF1">
    <property type="entry name" value="PYRANOSE 2-OXIDASE"/>
    <property type="match status" value="1"/>
</dbReference>
<dbReference type="Gene3D" id="3.50.50.60">
    <property type="entry name" value="FAD/NAD(P)-binding domain"/>
    <property type="match status" value="2"/>
</dbReference>
<evidence type="ECO:0000256" key="2">
    <source>
        <dbReference type="ARBA" id="ARBA00010790"/>
    </source>
</evidence>
<evidence type="ECO:0000256" key="5">
    <source>
        <dbReference type="ARBA" id="ARBA00023002"/>
    </source>
</evidence>
<evidence type="ECO:0000259" key="7">
    <source>
        <dbReference type="Pfam" id="PF05199"/>
    </source>
</evidence>
<comment type="caution">
    <text evidence="8">The sequence shown here is derived from an EMBL/GenBank/DDBJ whole genome shotgun (WGS) entry which is preliminary data.</text>
</comment>
<feature type="domain" description="Glucose-methanol-choline oxidoreductase N-terminal" evidence="6">
    <location>
        <begin position="267"/>
        <end position="364"/>
    </location>
</feature>
<feature type="domain" description="Glucose-methanol-choline oxidoreductase C-terminal" evidence="7">
    <location>
        <begin position="458"/>
        <end position="588"/>
    </location>
</feature>
<dbReference type="Proteomes" id="UP001172778">
    <property type="component" value="Unassembled WGS sequence"/>
</dbReference>
<gene>
    <name evidence="8" type="ORF">PZA18_09945</name>
</gene>
<dbReference type="PANTHER" id="PTHR42784">
    <property type="entry name" value="PYRANOSE 2-OXIDASE"/>
    <property type="match status" value="1"/>
</dbReference>
<dbReference type="EMBL" id="JARRAF010000009">
    <property type="protein sequence ID" value="MDK2124372.1"/>
    <property type="molecule type" value="Genomic_DNA"/>
</dbReference>
<keyword evidence="4" id="KW-0274">FAD</keyword>
<keyword evidence="3" id="KW-0285">Flavoprotein</keyword>
<keyword evidence="9" id="KW-1185">Reference proteome</keyword>
<proteinExistence type="inferred from homology"/>
<organism evidence="8 9">
    <name type="scientific">Parachitinimonas caeni</name>
    <dbReference type="NCBI Taxonomy" id="3031301"/>
    <lineage>
        <taxon>Bacteria</taxon>
        <taxon>Pseudomonadati</taxon>
        <taxon>Pseudomonadota</taxon>
        <taxon>Betaproteobacteria</taxon>
        <taxon>Neisseriales</taxon>
        <taxon>Chitinibacteraceae</taxon>
        <taxon>Parachitinimonas</taxon>
    </lineage>
</organism>
<dbReference type="SUPFAM" id="SSF51905">
    <property type="entry name" value="FAD/NAD(P)-binding domain"/>
    <property type="match status" value="1"/>
</dbReference>
<sequence length="596" mass="66306">MRQINHHEALSKHYQIIIVGSGFAGSILAKELSGKNYSVLVVEAGTGDALSFGQHLDYVDRYRTATIKIPNAPFPNCSNAPQPMETDVEPVPKGGVSAKGYFVQTGPYPFASTFTRRVGGTSLHWFGSCPRMVPDDFAMRSVYGVAVDWPIDYDFLQPFYEKAEREIGVSANVQDQQYLGIHFSPGYVYPMERIPQSYLDGWFSKGLANMRVDELGEPVMVRSIPQARNSIPNPRFDGGEGFTPKGAVGDPSIGQRCMGNSSCLPICPVQARYNSLKTLQHANVDLLTKTVVSKLDIDPDNGRIRGLECKVWRDDRSADFEAIYLKADTFILAANAIQNATLLLASGACKSSGQLGRNLMDHPAILSWGLAPEAIGAFRGPGLTSTLVNYRNGKFRRERAGFVLEIGNWGWNWPFNDPNDTTIRMIDEQHAFGRQLRDSLTDMVPRQVRIDMMTEQLPSDANRVEISPDWRDALGNFRPVLQYNVDDYSKQGMVFARDFGSKVFKHLGIADETTFDPSSYGYFDWKGNGYVWQGVGHIAGTHRMGTDRHNSVVDRWQRAWDHENLYVTGCGSMPTLGTSNPTITMAALCFATATRF</sequence>
<reference evidence="8" key="1">
    <citation type="submission" date="2023-03" db="EMBL/GenBank/DDBJ databases">
        <title>Chitinimonas shenzhenensis gen. nov., sp. nov., a novel member of family Burkholderiaceae isolated from activated sludge collected in Shen Zhen, China.</title>
        <authorList>
            <person name="Wang X."/>
        </authorList>
    </citation>
    <scope>NUCLEOTIDE SEQUENCE</scope>
    <source>
        <strain evidence="8">DQS-5</strain>
    </source>
</reference>
<accession>A0ABT7DWD8</accession>
<evidence type="ECO:0000259" key="6">
    <source>
        <dbReference type="Pfam" id="PF00732"/>
    </source>
</evidence>
<comment type="cofactor">
    <cofactor evidence="1">
        <name>FAD</name>
        <dbReference type="ChEBI" id="CHEBI:57692"/>
    </cofactor>
</comment>
<dbReference type="Pfam" id="PF00732">
    <property type="entry name" value="GMC_oxred_N"/>
    <property type="match status" value="1"/>
</dbReference>
<dbReference type="InterPro" id="IPR051473">
    <property type="entry name" value="P2Ox-like"/>
</dbReference>
<dbReference type="Pfam" id="PF05199">
    <property type="entry name" value="GMC_oxred_C"/>
    <property type="match status" value="1"/>
</dbReference>
<dbReference type="InterPro" id="IPR036188">
    <property type="entry name" value="FAD/NAD-bd_sf"/>
</dbReference>
<evidence type="ECO:0000256" key="4">
    <source>
        <dbReference type="ARBA" id="ARBA00022827"/>
    </source>
</evidence>
<evidence type="ECO:0000256" key="3">
    <source>
        <dbReference type="ARBA" id="ARBA00022630"/>
    </source>
</evidence>
<dbReference type="RefSeq" id="WP_284100683.1">
    <property type="nucleotide sequence ID" value="NZ_JARRAF010000009.1"/>
</dbReference>
<protein>
    <submittedName>
        <fullName evidence="8">GMC family oxidoreductase</fullName>
    </submittedName>
</protein>